<dbReference type="AlphaFoldDB" id="A0A225WG38"/>
<keyword evidence="1" id="KW-0548">Nucleotidyltransferase</keyword>
<name>A0A225WG38_9STRA</name>
<keyword evidence="1" id="KW-0808">Transferase</keyword>
<protein>
    <submittedName>
        <fullName evidence="1">Reverse transcriptase</fullName>
    </submittedName>
</protein>
<proteinExistence type="predicted"/>
<accession>A0A225WG38</accession>
<evidence type="ECO:0000313" key="1">
    <source>
        <dbReference type="EMBL" id="OWZ16585.1"/>
    </source>
</evidence>
<gene>
    <name evidence="1" type="ORF">PHMEG_0009609</name>
</gene>
<organism evidence="1 2">
    <name type="scientific">Phytophthora megakarya</name>
    <dbReference type="NCBI Taxonomy" id="4795"/>
    <lineage>
        <taxon>Eukaryota</taxon>
        <taxon>Sar</taxon>
        <taxon>Stramenopiles</taxon>
        <taxon>Oomycota</taxon>
        <taxon>Peronosporomycetes</taxon>
        <taxon>Peronosporales</taxon>
        <taxon>Peronosporaceae</taxon>
        <taxon>Phytophthora</taxon>
    </lineage>
</organism>
<reference evidence="2" key="1">
    <citation type="submission" date="2017-03" db="EMBL/GenBank/DDBJ databases">
        <title>Phytopthora megakarya and P. palmivora, two closely related causual agents of cacao black pod achieved similar genome size and gene model numbers by different mechanisms.</title>
        <authorList>
            <person name="Ali S."/>
            <person name="Shao J."/>
            <person name="Larry D.J."/>
            <person name="Kronmiller B."/>
            <person name="Shen D."/>
            <person name="Strem M.D."/>
            <person name="Melnick R.L."/>
            <person name="Guiltinan M.J."/>
            <person name="Tyler B.M."/>
            <person name="Meinhardt L.W."/>
            <person name="Bailey B.A."/>
        </authorList>
    </citation>
    <scope>NUCLEOTIDE SEQUENCE [LARGE SCALE GENOMIC DNA]</scope>
    <source>
        <strain evidence="2">zdho120</strain>
    </source>
</reference>
<sequence>MTIQMRAASWVDCKTGKDRPTIQGKSLGNIIATQLRHAVAESYEDAVFRRFGNSQAICHGREPGFMSSLFIAFNKLTGERQRVTLAPFTRAIMVYTADVDQRDWDEYSERRTYALNHPRSHAG</sequence>
<evidence type="ECO:0000313" key="2">
    <source>
        <dbReference type="Proteomes" id="UP000198211"/>
    </source>
</evidence>
<dbReference type="GO" id="GO:0003964">
    <property type="term" value="F:RNA-directed DNA polymerase activity"/>
    <property type="evidence" value="ECO:0007669"/>
    <property type="project" value="UniProtKB-KW"/>
</dbReference>
<dbReference type="Proteomes" id="UP000198211">
    <property type="component" value="Unassembled WGS sequence"/>
</dbReference>
<dbReference type="EMBL" id="NBNE01000907">
    <property type="protein sequence ID" value="OWZ16585.1"/>
    <property type="molecule type" value="Genomic_DNA"/>
</dbReference>
<keyword evidence="2" id="KW-1185">Reference proteome</keyword>
<comment type="caution">
    <text evidence="1">The sequence shown here is derived from an EMBL/GenBank/DDBJ whole genome shotgun (WGS) entry which is preliminary data.</text>
</comment>
<keyword evidence="1" id="KW-0695">RNA-directed DNA polymerase</keyword>